<accession>A0A444XTK8</accession>
<protein>
    <submittedName>
        <fullName evidence="1">Uncharacterized protein</fullName>
    </submittedName>
</protein>
<dbReference type="Proteomes" id="UP000289738">
    <property type="component" value="Chromosome B09"/>
</dbReference>
<evidence type="ECO:0000313" key="1">
    <source>
        <dbReference type="EMBL" id="RYQ92794.1"/>
    </source>
</evidence>
<evidence type="ECO:0000313" key="2">
    <source>
        <dbReference type="Proteomes" id="UP000289738"/>
    </source>
</evidence>
<comment type="caution">
    <text evidence="1">The sequence shown here is derived from an EMBL/GenBank/DDBJ whole genome shotgun (WGS) entry which is preliminary data.</text>
</comment>
<name>A0A444XTK8_ARAHY</name>
<gene>
    <name evidence="1" type="ORF">Ahy_B09g099035</name>
</gene>
<reference evidence="1 2" key="1">
    <citation type="submission" date="2019-01" db="EMBL/GenBank/DDBJ databases">
        <title>Sequencing of cultivated peanut Arachis hypogaea provides insights into genome evolution and oil improvement.</title>
        <authorList>
            <person name="Chen X."/>
        </authorList>
    </citation>
    <scope>NUCLEOTIDE SEQUENCE [LARGE SCALE GENOMIC DNA]</scope>
    <source>
        <strain evidence="2">cv. Fuhuasheng</strain>
        <tissue evidence="1">Leaves</tissue>
    </source>
</reference>
<organism evidence="1 2">
    <name type="scientific">Arachis hypogaea</name>
    <name type="common">Peanut</name>
    <dbReference type="NCBI Taxonomy" id="3818"/>
    <lineage>
        <taxon>Eukaryota</taxon>
        <taxon>Viridiplantae</taxon>
        <taxon>Streptophyta</taxon>
        <taxon>Embryophyta</taxon>
        <taxon>Tracheophyta</taxon>
        <taxon>Spermatophyta</taxon>
        <taxon>Magnoliopsida</taxon>
        <taxon>eudicotyledons</taxon>
        <taxon>Gunneridae</taxon>
        <taxon>Pentapetalae</taxon>
        <taxon>rosids</taxon>
        <taxon>fabids</taxon>
        <taxon>Fabales</taxon>
        <taxon>Fabaceae</taxon>
        <taxon>Papilionoideae</taxon>
        <taxon>50 kb inversion clade</taxon>
        <taxon>dalbergioids sensu lato</taxon>
        <taxon>Dalbergieae</taxon>
        <taxon>Pterocarpus clade</taxon>
        <taxon>Arachis</taxon>
    </lineage>
</organism>
<sequence>MFPLQTYVQIIGSQNLNFNLGIPCLEAGNQPLSSVMGYHCKTSFLSHQMVEDTSTLLLDVHLLRQWLTS</sequence>
<dbReference type="EMBL" id="SDMP01000019">
    <property type="protein sequence ID" value="RYQ92794.1"/>
    <property type="molecule type" value="Genomic_DNA"/>
</dbReference>
<keyword evidence="2" id="KW-1185">Reference proteome</keyword>
<proteinExistence type="predicted"/>
<dbReference type="AlphaFoldDB" id="A0A444XTK8"/>